<keyword evidence="10" id="KW-0175">Coiled coil</keyword>
<dbReference type="PIRSF" id="PIRSF003128">
    <property type="entry name" value="RecN"/>
    <property type="match status" value="1"/>
</dbReference>
<accession>A0ABN8BPL0</accession>
<dbReference type="InterPro" id="IPR004604">
    <property type="entry name" value="DNA_recomb/repair_RecN"/>
</dbReference>
<dbReference type="RefSeq" id="WP_230098637.1">
    <property type="nucleotide sequence ID" value="NZ_CAKKNT010000010.1"/>
</dbReference>
<evidence type="ECO:0000256" key="2">
    <source>
        <dbReference type="ARBA" id="ARBA00009441"/>
    </source>
</evidence>
<dbReference type="InterPro" id="IPR003395">
    <property type="entry name" value="RecF/RecN/SMC_N"/>
</dbReference>
<feature type="coiled-coil region" evidence="10">
    <location>
        <begin position="333"/>
        <end position="360"/>
    </location>
</feature>
<organism evidence="12 13">
    <name type="scientific">Periweissella ghanensis</name>
    <dbReference type="NCBI Taxonomy" id="467997"/>
    <lineage>
        <taxon>Bacteria</taxon>
        <taxon>Bacillati</taxon>
        <taxon>Bacillota</taxon>
        <taxon>Bacilli</taxon>
        <taxon>Lactobacillales</taxon>
        <taxon>Lactobacillaceae</taxon>
        <taxon>Periweissella</taxon>
    </lineage>
</organism>
<evidence type="ECO:0000256" key="3">
    <source>
        <dbReference type="ARBA" id="ARBA00021315"/>
    </source>
</evidence>
<name>A0ABN8BPL0_9LACO</name>
<dbReference type="InterPro" id="IPR027417">
    <property type="entry name" value="P-loop_NTPase"/>
</dbReference>
<comment type="function">
    <text evidence="1 9">May be involved in recombinational repair of damaged DNA.</text>
</comment>
<dbReference type="Proteomes" id="UP000789719">
    <property type="component" value="Unassembled WGS sequence"/>
</dbReference>
<protein>
    <recommendedName>
        <fullName evidence="3 9">DNA repair protein RecN</fullName>
    </recommendedName>
    <alternativeName>
        <fullName evidence="8 9">Recombination protein N</fullName>
    </alternativeName>
</protein>
<dbReference type="Gene3D" id="3.40.50.300">
    <property type="entry name" value="P-loop containing nucleotide triphosphate hydrolases"/>
    <property type="match status" value="2"/>
</dbReference>
<dbReference type="PANTHER" id="PTHR11059">
    <property type="entry name" value="DNA REPAIR PROTEIN RECN"/>
    <property type="match status" value="1"/>
</dbReference>
<evidence type="ECO:0000256" key="8">
    <source>
        <dbReference type="ARBA" id="ARBA00033408"/>
    </source>
</evidence>
<evidence type="ECO:0000313" key="13">
    <source>
        <dbReference type="Proteomes" id="UP000789719"/>
    </source>
</evidence>
<keyword evidence="6" id="KW-0067">ATP-binding</keyword>
<gene>
    <name evidence="12" type="primary">recN</name>
    <name evidence="12" type="ORF">WGH24286_00971</name>
</gene>
<dbReference type="SUPFAM" id="SSF52540">
    <property type="entry name" value="P-loop containing nucleoside triphosphate hydrolases"/>
    <property type="match status" value="2"/>
</dbReference>
<feature type="domain" description="RecF/RecN/SMC N-terminal" evidence="11">
    <location>
        <begin position="1"/>
        <end position="510"/>
    </location>
</feature>
<dbReference type="Pfam" id="PF02463">
    <property type="entry name" value="SMC_N"/>
    <property type="match status" value="1"/>
</dbReference>
<comment type="caution">
    <text evidence="12">The sequence shown here is derived from an EMBL/GenBank/DDBJ whole genome shotgun (WGS) entry which is preliminary data.</text>
</comment>
<evidence type="ECO:0000256" key="5">
    <source>
        <dbReference type="ARBA" id="ARBA00022763"/>
    </source>
</evidence>
<evidence type="ECO:0000259" key="11">
    <source>
        <dbReference type="Pfam" id="PF02463"/>
    </source>
</evidence>
<keyword evidence="7 9" id="KW-0234">DNA repair</keyword>
<dbReference type="NCBIfam" id="NF008121">
    <property type="entry name" value="PRK10869.1"/>
    <property type="match status" value="1"/>
</dbReference>
<evidence type="ECO:0000256" key="7">
    <source>
        <dbReference type="ARBA" id="ARBA00023204"/>
    </source>
</evidence>
<dbReference type="EMBL" id="CAKKNT010000010">
    <property type="protein sequence ID" value="CAH0418552.1"/>
    <property type="molecule type" value="Genomic_DNA"/>
</dbReference>
<dbReference type="PANTHER" id="PTHR11059:SF0">
    <property type="entry name" value="DNA REPAIR PROTEIN RECN"/>
    <property type="match status" value="1"/>
</dbReference>
<dbReference type="CDD" id="cd03241">
    <property type="entry name" value="ABC_RecN"/>
    <property type="match status" value="2"/>
</dbReference>
<evidence type="ECO:0000256" key="9">
    <source>
        <dbReference type="PIRNR" id="PIRNR003128"/>
    </source>
</evidence>
<reference evidence="12 13" key="1">
    <citation type="submission" date="2021-11" db="EMBL/GenBank/DDBJ databases">
        <authorList>
            <person name="Depoorter E."/>
        </authorList>
    </citation>
    <scope>NUCLEOTIDE SEQUENCE [LARGE SCALE GENOMIC DNA]</scope>
    <source>
        <strain evidence="12 13">LMG 24286</strain>
    </source>
</reference>
<proteinExistence type="inferred from homology"/>
<dbReference type="NCBIfam" id="TIGR00634">
    <property type="entry name" value="recN"/>
    <property type="match status" value="1"/>
</dbReference>
<evidence type="ECO:0000256" key="10">
    <source>
        <dbReference type="SAM" id="Coils"/>
    </source>
</evidence>
<sequence length="566" mass="63207">MLQELSIDNFAIIPHLQIDFNQGMTVLSGETGAGKSIIIDAVGLLAGGRGSQEFIRTGSPKAVLQAAFVIDATNQKLMQVLADLGIEVSDEQLIIQREIHRSGRNVIRVNGMLLNLTTLKQVGEFLVDIHGQNEHQELMQPEKHLAMLDEYVGSQLVDLKDQYQQTFHEYRQVLKAVNEKQQNQQAWAQRFDMLKFQVEELEDAALTIGEEDQLLAERSRLNNFQKIMSALELVSIKLSGDEAAGALDNLGEAMQAMQSIENIDESYHEISETIDSSFYALQEIVKDVSNQIDLLEYDEERLNQIEQRLDLIHQLERKYGPDVEAMLAYLTKIKAEFTKMENVSANSDQLEEQLAAITQQLQKRGAALSALRQASAVTLADKIHQQLKDLYMEKARFSVNFKPRTTFQLDGIDEVEFYIQTNPGETAKPLAKIASGGELSRMMLAMKTIFAQNQGVTSIVFDEVDTGVSGRVAQAIAEKIATIADHSQVLTITHLPQVAAMADQHYLIQKTVINERTETSINLLDEQQRARELARMISGAEVTDLSLANATELLALANSKKKESHA</sequence>
<comment type="similarity">
    <text evidence="2 9">Belongs to the RecN family.</text>
</comment>
<evidence type="ECO:0000256" key="4">
    <source>
        <dbReference type="ARBA" id="ARBA00022741"/>
    </source>
</evidence>
<keyword evidence="5 9" id="KW-0227">DNA damage</keyword>
<evidence type="ECO:0000256" key="6">
    <source>
        <dbReference type="ARBA" id="ARBA00022840"/>
    </source>
</evidence>
<keyword evidence="13" id="KW-1185">Reference proteome</keyword>
<evidence type="ECO:0000256" key="1">
    <source>
        <dbReference type="ARBA" id="ARBA00003618"/>
    </source>
</evidence>
<evidence type="ECO:0000313" key="12">
    <source>
        <dbReference type="EMBL" id="CAH0418552.1"/>
    </source>
</evidence>
<keyword evidence="4" id="KW-0547">Nucleotide-binding</keyword>